<gene>
    <name evidence="1" type="ORF">UFOVP75_8</name>
</gene>
<proteinExistence type="predicted"/>
<name>A0A6J5KZQ8_9CAUD</name>
<sequence>MLTAQEIAQFEARLRVARREVFSDDPAVEYRATQEIETCKAALTSMWDARAHQLQNKRADRLWSL</sequence>
<evidence type="ECO:0000313" key="1">
    <source>
        <dbReference type="EMBL" id="CAB4126547.1"/>
    </source>
</evidence>
<reference evidence="1" key="1">
    <citation type="submission" date="2020-04" db="EMBL/GenBank/DDBJ databases">
        <authorList>
            <person name="Chiriac C."/>
            <person name="Salcher M."/>
            <person name="Ghai R."/>
            <person name="Kavagutti S V."/>
        </authorList>
    </citation>
    <scope>NUCLEOTIDE SEQUENCE</scope>
</reference>
<accession>A0A6J5KZQ8</accession>
<organism evidence="1">
    <name type="scientific">uncultured Caudovirales phage</name>
    <dbReference type="NCBI Taxonomy" id="2100421"/>
    <lineage>
        <taxon>Viruses</taxon>
        <taxon>Duplodnaviria</taxon>
        <taxon>Heunggongvirae</taxon>
        <taxon>Uroviricota</taxon>
        <taxon>Caudoviricetes</taxon>
        <taxon>Peduoviridae</taxon>
        <taxon>Maltschvirus</taxon>
        <taxon>Maltschvirus maltsch</taxon>
    </lineage>
</organism>
<dbReference type="EMBL" id="LR796209">
    <property type="protein sequence ID" value="CAB4126547.1"/>
    <property type="molecule type" value="Genomic_DNA"/>
</dbReference>
<protein>
    <submittedName>
        <fullName evidence="1">Uncharacterized protein</fullName>
    </submittedName>
</protein>